<dbReference type="RefSeq" id="WP_319837164.1">
    <property type="nucleotide sequence ID" value="NZ_CP137624.1"/>
</dbReference>
<name>A0ABZ0RY60_9BACI</name>
<evidence type="ECO:0000259" key="1">
    <source>
        <dbReference type="Pfam" id="PF00669"/>
    </source>
</evidence>
<dbReference type="PANTHER" id="PTHR42792:SF1">
    <property type="entry name" value="FLAGELLAR HOOK-ASSOCIATED PROTEIN 3"/>
    <property type="match status" value="1"/>
</dbReference>
<dbReference type="Gene3D" id="1.20.1330.10">
    <property type="entry name" value="f41 fragment of flagellin, N-terminal domain"/>
    <property type="match status" value="1"/>
</dbReference>
<keyword evidence="3" id="KW-1185">Reference proteome</keyword>
<dbReference type="Pfam" id="PF00669">
    <property type="entry name" value="Flagellin_N"/>
    <property type="match status" value="1"/>
</dbReference>
<gene>
    <name evidence="2" type="primary">flgL</name>
    <name evidence="2" type="ORF">R6U77_01615</name>
</gene>
<keyword evidence="2" id="KW-0966">Cell projection</keyword>
<dbReference type="NCBIfam" id="TIGR02550">
    <property type="entry name" value="flagell_flgL"/>
    <property type="match status" value="1"/>
</dbReference>
<dbReference type="EMBL" id="CP137624">
    <property type="protein sequence ID" value="WPK12415.1"/>
    <property type="molecule type" value="Genomic_DNA"/>
</dbReference>
<dbReference type="PANTHER" id="PTHR42792">
    <property type="entry name" value="FLAGELLIN"/>
    <property type="match status" value="1"/>
</dbReference>
<evidence type="ECO:0000313" key="3">
    <source>
        <dbReference type="Proteomes" id="UP001322664"/>
    </source>
</evidence>
<keyword evidence="2" id="KW-0969">Cilium</keyword>
<dbReference type="InterPro" id="IPR013384">
    <property type="entry name" value="Flagell_FlgL"/>
</dbReference>
<accession>A0ABZ0RY60</accession>
<protein>
    <submittedName>
        <fullName evidence="2">Flagellar hook-associated protein FlgL</fullName>
    </submittedName>
</protein>
<dbReference type="InterPro" id="IPR001492">
    <property type="entry name" value="Flagellin"/>
</dbReference>
<keyword evidence="2" id="KW-0282">Flagellum</keyword>
<feature type="domain" description="Flagellin N-terminal" evidence="1">
    <location>
        <begin position="5"/>
        <end position="140"/>
    </location>
</feature>
<reference evidence="2 3" key="1">
    <citation type="submission" date="2023-09" db="EMBL/GenBank/DDBJ databases">
        <authorList>
            <person name="Page C.A."/>
            <person name="Perez-Diaz I.M."/>
        </authorList>
    </citation>
    <scope>NUCLEOTIDE SEQUENCE [LARGE SCALE GENOMIC DNA]</scope>
    <source>
        <strain evidence="2 3">Ll15</strain>
    </source>
</reference>
<proteinExistence type="predicted"/>
<organism evidence="2 3">
    <name type="scientific">Lysinibacillus louembei</name>
    <dbReference type="NCBI Taxonomy" id="1470088"/>
    <lineage>
        <taxon>Bacteria</taxon>
        <taxon>Bacillati</taxon>
        <taxon>Bacillota</taxon>
        <taxon>Bacilli</taxon>
        <taxon>Bacillales</taxon>
        <taxon>Bacillaceae</taxon>
        <taxon>Lysinibacillus</taxon>
    </lineage>
</organism>
<sequence length="306" mass="33887">MRVTQSMLSSNMLRNLNTSYGKMGKLQEQLYTGKKVNRPSDDPVVAIKGMAYRTELDRTDQYKRNIGEANSWLDATDDALGQVGEALNRVKELVVQAANDTNTEDDRNKMKQEIEQIRNHLKDIANTQIGNKYVFSGTHTDMPLYENGVENPALIGATGLDEDIEIDVFEAVRINVNTPGQQLFRDIDDLMGDIADALETGSVNNNGTYIGGLLGDLASGSNGTLANAQNVVLEKRADVGARQNRVELMEQRLDMHEISTTKQMSMNEDTEYAGTITELVTQESIHQAALSVGARIIQQTLVDFMR</sequence>
<dbReference type="Proteomes" id="UP001322664">
    <property type="component" value="Chromosome"/>
</dbReference>
<dbReference type="InterPro" id="IPR001029">
    <property type="entry name" value="Flagellin_N"/>
</dbReference>
<evidence type="ECO:0000313" key="2">
    <source>
        <dbReference type="EMBL" id="WPK12415.1"/>
    </source>
</evidence>
<dbReference type="SUPFAM" id="SSF64518">
    <property type="entry name" value="Phase 1 flagellin"/>
    <property type="match status" value="1"/>
</dbReference>